<dbReference type="GO" id="GO:0005506">
    <property type="term" value="F:iron ion binding"/>
    <property type="evidence" value="ECO:0007669"/>
    <property type="project" value="InterPro"/>
</dbReference>
<keyword evidence="2" id="KW-1185">Reference proteome</keyword>
<dbReference type="InterPro" id="IPR036396">
    <property type="entry name" value="Cyt_P450_sf"/>
</dbReference>
<protein>
    <submittedName>
        <fullName evidence="1">Uncharacterized protein</fullName>
    </submittedName>
</protein>
<dbReference type="EMBL" id="JAPWDO010000001">
    <property type="protein sequence ID" value="KAJ5486681.1"/>
    <property type="molecule type" value="Genomic_DNA"/>
</dbReference>
<dbReference type="GO" id="GO:0016705">
    <property type="term" value="F:oxidoreductase activity, acting on paired donors, with incorporation or reduction of molecular oxygen"/>
    <property type="evidence" value="ECO:0007669"/>
    <property type="project" value="InterPro"/>
</dbReference>
<dbReference type="GO" id="GO:0004497">
    <property type="term" value="F:monooxygenase activity"/>
    <property type="evidence" value="ECO:0007669"/>
    <property type="project" value="InterPro"/>
</dbReference>
<dbReference type="SUPFAM" id="SSF48264">
    <property type="entry name" value="Cytochrome P450"/>
    <property type="match status" value="1"/>
</dbReference>
<evidence type="ECO:0000313" key="1">
    <source>
        <dbReference type="EMBL" id="KAJ5486681.1"/>
    </source>
</evidence>
<dbReference type="AlphaFoldDB" id="A0A9W9X9T5"/>
<sequence>MLEMHKRYGDIVRIAPDELAFSHPDAWKDIMGHQKGKPDFSKANWFYRPVDGEPSHVVNESREQHGRLRRQMAHGFSEKAMREQEPMIFNFDMEIADEARDWINQRNFLMWEKGPLKVHLRRV</sequence>
<dbReference type="Gene3D" id="1.10.630.10">
    <property type="entry name" value="Cytochrome P450"/>
    <property type="match status" value="1"/>
</dbReference>
<dbReference type="Proteomes" id="UP001147760">
    <property type="component" value="Unassembled WGS sequence"/>
</dbReference>
<evidence type="ECO:0000313" key="2">
    <source>
        <dbReference type="Proteomes" id="UP001147760"/>
    </source>
</evidence>
<organism evidence="1 2">
    <name type="scientific">Penicillium desertorum</name>
    <dbReference type="NCBI Taxonomy" id="1303715"/>
    <lineage>
        <taxon>Eukaryota</taxon>
        <taxon>Fungi</taxon>
        <taxon>Dikarya</taxon>
        <taxon>Ascomycota</taxon>
        <taxon>Pezizomycotina</taxon>
        <taxon>Eurotiomycetes</taxon>
        <taxon>Eurotiomycetidae</taxon>
        <taxon>Eurotiales</taxon>
        <taxon>Aspergillaceae</taxon>
        <taxon>Penicillium</taxon>
    </lineage>
</organism>
<gene>
    <name evidence="1" type="ORF">N7530_000981</name>
</gene>
<dbReference type="OrthoDB" id="1470350at2759"/>
<dbReference type="GO" id="GO:0020037">
    <property type="term" value="F:heme binding"/>
    <property type="evidence" value="ECO:0007669"/>
    <property type="project" value="InterPro"/>
</dbReference>
<accession>A0A9W9X9T5</accession>
<reference evidence="1" key="2">
    <citation type="journal article" date="2023" name="IMA Fungus">
        <title>Comparative genomic study of the Penicillium genus elucidates a diverse pangenome and 15 lateral gene transfer events.</title>
        <authorList>
            <person name="Petersen C."/>
            <person name="Sorensen T."/>
            <person name="Nielsen M.R."/>
            <person name="Sondergaard T.E."/>
            <person name="Sorensen J.L."/>
            <person name="Fitzpatrick D.A."/>
            <person name="Frisvad J.C."/>
            <person name="Nielsen K.L."/>
        </authorList>
    </citation>
    <scope>NUCLEOTIDE SEQUENCE</scope>
    <source>
        <strain evidence="1">IBT 17660</strain>
    </source>
</reference>
<comment type="caution">
    <text evidence="1">The sequence shown here is derived from an EMBL/GenBank/DDBJ whole genome shotgun (WGS) entry which is preliminary data.</text>
</comment>
<name>A0A9W9X9T5_9EURO</name>
<proteinExistence type="predicted"/>
<reference evidence="1" key="1">
    <citation type="submission" date="2022-12" db="EMBL/GenBank/DDBJ databases">
        <authorList>
            <person name="Petersen C."/>
        </authorList>
    </citation>
    <scope>NUCLEOTIDE SEQUENCE</scope>
    <source>
        <strain evidence="1">IBT 17660</strain>
    </source>
</reference>